<comment type="caution">
    <text evidence="1">The sequence shown here is derived from an EMBL/GenBank/DDBJ whole genome shotgun (WGS) entry which is preliminary data.</text>
</comment>
<evidence type="ECO:0000313" key="2">
    <source>
        <dbReference type="Proteomes" id="UP000053669"/>
    </source>
</evidence>
<accession>A0A101RM61</accession>
<dbReference type="Pfam" id="PF00378">
    <property type="entry name" value="ECH_1"/>
    <property type="match status" value="1"/>
</dbReference>
<dbReference type="STRING" id="58343.AQJ46_44485"/>
<dbReference type="Gene3D" id="3.90.226.10">
    <property type="entry name" value="2-enoyl-CoA Hydratase, Chain A, domain 1"/>
    <property type="match status" value="1"/>
</dbReference>
<dbReference type="RefSeq" id="WP_059211060.1">
    <property type="nucleotide sequence ID" value="NZ_KQ948677.1"/>
</dbReference>
<sequence>MSQQAAAQPRIKIEEHEGGVIIARLAPDALGLFGRDDAPEFIELVRRADRDPAIRAVVFTGSHPSRFISHAEISWLQEDGSAIPPVSTRITSAVAKIAHWAARYRLTRWAAGKTPLMGGIQLDDLHTAYLRMATSSTIFVAALNGSALGIGAEISWACDLRLMAEGDHFIGHPEILMGIPPGSGGTQRMPRLIGLHRGLVAILEGRPFPAEEALAVGAIDEIVPADQLMSRAVERAAHLAARPTEAIAAVKRAVNVGGSLSMADGLHLERSEFLASLPQPKAQELMKGYVRDTVENGELPLYQPGGYAAALQRGTATGDKEEVTA</sequence>
<proteinExistence type="predicted"/>
<evidence type="ECO:0000313" key="1">
    <source>
        <dbReference type="EMBL" id="KUN58113.1"/>
    </source>
</evidence>
<gene>
    <name evidence="1" type="ORF">AQJ46_44485</name>
</gene>
<reference evidence="1 2" key="1">
    <citation type="submission" date="2015-10" db="EMBL/GenBank/DDBJ databases">
        <title>Draft genome sequence of Streptomyces canus DSM 40017, type strain for the species Streptomyces canus.</title>
        <authorList>
            <person name="Ruckert C."/>
            <person name="Winkler A."/>
            <person name="Kalinowski J."/>
            <person name="Kampfer P."/>
            <person name="Glaeser S."/>
        </authorList>
    </citation>
    <scope>NUCLEOTIDE SEQUENCE [LARGE SCALE GENOMIC DNA]</scope>
    <source>
        <strain evidence="1 2">DSM 40017</strain>
    </source>
</reference>
<dbReference type="InterPro" id="IPR001753">
    <property type="entry name" value="Enoyl-CoA_hydra/iso"/>
</dbReference>
<protein>
    <submittedName>
        <fullName evidence="1">Enoyl-CoA hydratase</fullName>
    </submittedName>
</protein>
<dbReference type="InterPro" id="IPR029045">
    <property type="entry name" value="ClpP/crotonase-like_dom_sf"/>
</dbReference>
<dbReference type="SUPFAM" id="SSF52096">
    <property type="entry name" value="ClpP/crotonase"/>
    <property type="match status" value="1"/>
</dbReference>
<dbReference type="GO" id="GO:0006635">
    <property type="term" value="P:fatty acid beta-oxidation"/>
    <property type="evidence" value="ECO:0007669"/>
    <property type="project" value="TreeGrafter"/>
</dbReference>
<dbReference type="EMBL" id="LMWU01000065">
    <property type="protein sequence ID" value="KUN58113.1"/>
    <property type="molecule type" value="Genomic_DNA"/>
</dbReference>
<dbReference type="GO" id="GO:0003824">
    <property type="term" value="F:catalytic activity"/>
    <property type="evidence" value="ECO:0007669"/>
    <property type="project" value="UniProtKB-ARBA"/>
</dbReference>
<organism evidence="1 2">
    <name type="scientific">Streptomyces canus</name>
    <dbReference type="NCBI Taxonomy" id="58343"/>
    <lineage>
        <taxon>Bacteria</taxon>
        <taxon>Bacillati</taxon>
        <taxon>Actinomycetota</taxon>
        <taxon>Actinomycetes</taxon>
        <taxon>Kitasatosporales</taxon>
        <taxon>Streptomycetaceae</taxon>
        <taxon>Streptomyces</taxon>
        <taxon>Streptomyces aurantiacus group</taxon>
    </lineage>
</organism>
<dbReference type="Proteomes" id="UP000053669">
    <property type="component" value="Unassembled WGS sequence"/>
</dbReference>
<dbReference type="PANTHER" id="PTHR11941:SF54">
    <property type="entry name" value="ENOYL-COA HYDRATASE, MITOCHONDRIAL"/>
    <property type="match status" value="1"/>
</dbReference>
<name>A0A101RM61_9ACTN</name>
<dbReference type="CDD" id="cd06558">
    <property type="entry name" value="crotonase-like"/>
    <property type="match status" value="1"/>
</dbReference>
<dbReference type="AlphaFoldDB" id="A0A101RM61"/>
<dbReference type="PANTHER" id="PTHR11941">
    <property type="entry name" value="ENOYL-COA HYDRATASE-RELATED"/>
    <property type="match status" value="1"/>
</dbReference>